<dbReference type="InterPro" id="IPR019805">
    <property type="entry name" value="Heat_shock_protein_90_CS"/>
</dbReference>
<dbReference type="PIRSF" id="PIRSF002583">
    <property type="entry name" value="Hsp90"/>
    <property type="match status" value="1"/>
</dbReference>
<comment type="subunit">
    <text evidence="10">Homodimer.</text>
</comment>
<proteinExistence type="inferred from homology"/>
<evidence type="ECO:0000256" key="8">
    <source>
        <dbReference type="ARBA" id="ARBA00058590"/>
    </source>
</evidence>
<evidence type="ECO:0000256" key="11">
    <source>
        <dbReference type="PIRSR" id="PIRSR002583-1"/>
    </source>
</evidence>
<dbReference type="SUPFAM" id="SSF54211">
    <property type="entry name" value="Ribosomal protein S5 domain 2-like"/>
    <property type="match status" value="1"/>
</dbReference>
<feature type="binding site" evidence="11">
    <location>
        <position position="83"/>
    </location>
    <ligand>
        <name>ATP</name>
        <dbReference type="ChEBI" id="CHEBI:30616"/>
    </ligand>
</feature>
<evidence type="ECO:0000256" key="2">
    <source>
        <dbReference type="ARBA" id="ARBA00008239"/>
    </source>
</evidence>
<reference evidence="14 15" key="1">
    <citation type="submission" date="2019-03" db="EMBL/GenBank/DDBJ databases">
        <title>Genomic Encyclopedia of Type Strains, Phase IV (KMG-IV): sequencing the most valuable type-strain genomes for metagenomic binning, comparative biology and taxonomic classification.</title>
        <authorList>
            <person name="Goeker M."/>
        </authorList>
    </citation>
    <scope>NUCLEOTIDE SEQUENCE [LARGE SCALE GENOMIC DNA]</scope>
    <source>
        <strain evidence="14 15">DSM 23344</strain>
    </source>
</reference>
<keyword evidence="6 10" id="KW-0346">Stress response</keyword>
<evidence type="ECO:0000259" key="13">
    <source>
        <dbReference type="SMART" id="SM00387"/>
    </source>
</evidence>
<dbReference type="RefSeq" id="WP_117314684.1">
    <property type="nucleotide sequence ID" value="NZ_QQSW01000001.1"/>
</dbReference>
<dbReference type="InterPro" id="IPR001404">
    <property type="entry name" value="Hsp90_fam"/>
</dbReference>
<dbReference type="PANTHER" id="PTHR11528">
    <property type="entry name" value="HEAT SHOCK PROTEIN 90 FAMILY MEMBER"/>
    <property type="match status" value="1"/>
</dbReference>
<keyword evidence="12" id="KW-0175">Coiled coil</keyword>
<protein>
    <recommendedName>
        <fullName evidence="9 10">Chaperone protein HtpG</fullName>
    </recommendedName>
    <alternativeName>
        <fullName evidence="10">Heat shock protein HtpG</fullName>
    </alternativeName>
    <alternativeName>
        <fullName evidence="10">High temperature protein G</fullName>
    </alternativeName>
</protein>
<gene>
    <name evidence="10" type="primary">htpG</name>
    <name evidence="14" type="ORF">EV688_102279</name>
</gene>
<feature type="binding site" evidence="11">
    <location>
        <begin position="103"/>
        <end position="104"/>
    </location>
    <ligand>
        <name>ATP</name>
        <dbReference type="ChEBI" id="CHEBI:30616"/>
    </ligand>
</feature>
<name>A0A4R2KXM1_9GAMM</name>
<dbReference type="GO" id="GO:0005737">
    <property type="term" value="C:cytoplasm"/>
    <property type="evidence" value="ECO:0007669"/>
    <property type="project" value="UniProtKB-SubCell"/>
</dbReference>
<keyword evidence="15" id="KW-1185">Reference proteome</keyword>
<dbReference type="SMART" id="SM00387">
    <property type="entry name" value="HATPase_c"/>
    <property type="match status" value="1"/>
</dbReference>
<dbReference type="GO" id="GO:0016887">
    <property type="term" value="F:ATP hydrolysis activity"/>
    <property type="evidence" value="ECO:0007669"/>
    <property type="project" value="InterPro"/>
</dbReference>
<feature type="region of interest" description="A; substrate-binding" evidence="10">
    <location>
        <begin position="1"/>
        <end position="348"/>
    </location>
</feature>
<evidence type="ECO:0000256" key="10">
    <source>
        <dbReference type="HAMAP-Rule" id="MF_00505"/>
    </source>
</evidence>
<dbReference type="InterPro" id="IPR020568">
    <property type="entry name" value="Ribosomal_Su5_D2-typ_SF"/>
</dbReference>
<dbReference type="Proteomes" id="UP000294980">
    <property type="component" value="Unassembled WGS sequence"/>
</dbReference>
<dbReference type="OrthoDB" id="9802640at2"/>
<evidence type="ECO:0000256" key="1">
    <source>
        <dbReference type="ARBA" id="ARBA00004496"/>
    </source>
</evidence>
<accession>A0A4R2KXM1</accession>
<evidence type="ECO:0000256" key="7">
    <source>
        <dbReference type="ARBA" id="ARBA00023186"/>
    </source>
</evidence>
<comment type="subcellular location">
    <subcellularLocation>
        <location evidence="1 10">Cytoplasm</location>
    </subcellularLocation>
</comment>
<dbReference type="PROSITE" id="PS00298">
    <property type="entry name" value="HSP90"/>
    <property type="match status" value="1"/>
</dbReference>
<comment type="caution">
    <text evidence="14">The sequence shown here is derived from an EMBL/GenBank/DDBJ whole genome shotgun (WGS) entry which is preliminary data.</text>
</comment>
<dbReference type="NCBIfam" id="NF003555">
    <property type="entry name" value="PRK05218.1"/>
    <property type="match status" value="1"/>
</dbReference>
<keyword evidence="5 10" id="KW-0067">ATP-binding</keyword>
<evidence type="ECO:0000256" key="5">
    <source>
        <dbReference type="ARBA" id="ARBA00022840"/>
    </source>
</evidence>
<comment type="similarity">
    <text evidence="2 10">Belongs to the heat shock protein 90 family.</text>
</comment>
<dbReference type="GO" id="GO:0140662">
    <property type="term" value="F:ATP-dependent protein folding chaperone"/>
    <property type="evidence" value="ECO:0007669"/>
    <property type="project" value="InterPro"/>
</dbReference>
<dbReference type="SUPFAM" id="SSF110942">
    <property type="entry name" value="HSP90 C-terminal domain"/>
    <property type="match status" value="1"/>
</dbReference>
<dbReference type="SUPFAM" id="SSF55874">
    <property type="entry name" value="ATPase domain of HSP90 chaperone/DNA topoisomerase II/histidine kinase"/>
    <property type="match status" value="1"/>
</dbReference>
<feature type="region of interest" description="C" evidence="10">
    <location>
        <begin position="565"/>
        <end position="641"/>
    </location>
</feature>
<feature type="binding site" evidence="11">
    <location>
        <begin position="125"/>
        <end position="130"/>
    </location>
    <ligand>
        <name>ATP</name>
        <dbReference type="ChEBI" id="CHEBI:30616"/>
    </ligand>
</feature>
<dbReference type="Gene3D" id="3.40.50.11260">
    <property type="match status" value="1"/>
</dbReference>
<feature type="binding site" evidence="11">
    <location>
        <position position="177"/>
    </location>
    <ligand>
        <name>ATP</name>
        <dbReference type="ChEBI" id="CHEBI:30616"/>
    </ligand>
</feature>
<organism evidence="14 15">
    <name type="scientific">Chromatocurvus halotolerans</name>
    <dbReference type="NCBI Taxonomy" id="1132028"/>
    <lineage>
        <taxon>Bacteria</taxon>
        <taxon>Pseudomonadati</taxon>
        <taxon>Pseudomonadota</taxon>
        <taxon>Gammaproteobacteria</taxon>
        <taxon>Cellvibrionales</taxon>
        <taxon>Halieaceae</taxon>
        <taxon>Chromatocurvus</taxon>
    </lineage>
</organism>
<feature type="region of interest" description="B" evidence="10">
    <location>
        <begin position="349"/>
        <end position="564"/>
    </location>
</feature>
<evidence type="ECO:0000256" key="9">
    <source>
        <dbReference type="ARBA" id="ARBA00070675"/>
    </source>
</evidence>
<dbReference type="Gene3D" id="3.30.565.10">
    <property type="entry name" value="Histidine kinase-like ATPase, C-terminal domain"/>
    <property type="match status" value="1"/>
</dbReference>
<evidence type="ECO:0000313" key="14">
    <source>
        <dbReference type="EMBL" id="TCO77822.1"/>
    </source>
</evidence>
<dbReference type="Gene3D" id="3.30.230.80">
    <property type="match status" value="1"/>
</dbReference>
<evidence type="ECO:0000256" key="12">
    <source>
        <dbReference type="SAM" id="Coils"/>
    </source>
</evidence>
<dbReference type="CDD" id="cd16927">
    <property type="entry name" value="HATPase_Hsp90-like"/>
    <property type="match status" value="1"/>
</dbReference>
<feature type="binding site" evidence="11">
    <location>
        <position position="88"/>
    </location>
    <ligand>
        <name>ATP</name>
        <dbReference type="ChEBI" id="CHEBI:30616"/>
    </ligand>
</feature>
<feature type="domain" description="Histidine kinase/HSP90-like ATPase" evidence="13">
    <location>
        <begin position="30"/>
        <end position="187"/>
    </location>
</feature>
<dbReference type="InterPro" id="IPR003594">
    <property type="entry name" value="HATPase_dom"/>
</dbReference>
<evidence type="ECO:0000313" key="15">
    <source>
        <dbReference type="Proteomes" id="UP000294980"/>
    </source>
</evidence>
<dbReference type="EMBL" id="SLWX01000002">
    <property type="protein sequence ID" value="TCO77822.1"/>
    <property type="molecule type" value="Genomic_DNA"/>
</dbReference>
<dbReference type="InterPro" id="IPR036890">
    <property type="entry name" value="HATPase_C_sf"/>
</dbReference>
<dbReference type="PRINTS" id="PR00775">
    <property type="entry name" value="HEATSHOCK90"/>
</dbReference>
<dbReference type="GO" id="GO:0005524">
    <property type="term" value="F:ATP binding"/>
    <property type="evidence" value="ECO:0007669"/>
    <property type="project" value="UniProtKB-UniRule"/>
</dbReference>
<feature type="coiled-coil region" evidence="12">
    <location>
        <begin position="499"/>
        <end position="533"/>
    </location>
</feature>
<dbReference type="InterPro" id="IPR037196">
    <property type="entry name" value="HSP90_C"/>
</dbReference>
<dbReference type="Gene3D" id="1.20.120.790">
    <property type="entry name" value="Heat shock protein 90, C-terminal domain"/>
    <property type="match status" value="1"/>
</dbReference>
<evidence type="ECO:0000256" key="6">
    <source>
        <dbReference type="ARBA" id="ARBA00023016"/>
    </source>
</evidence>
<keyword evidence="3 10" id="KW-0963">Cytoplasm</keyword>
<dbReference type="InterPro" id="IPR020575">
    <property type="entry name" value="Hsp90_N"/>
</dbReference>
<feature type="binding site" evidence="11">
    <location>
        <position position="348"/>
    </location>
    <ligand>
        <name>ATP</name>
        <dbReference type="ChEBI" id="CHEBI:30616"/>
    </ligand>
</feature>
<keyword evidence="4 10" id="KW-0547">Nucleotide-binding</keyword>
<comment type="function">
    <text evidence="8 10">Molecular chaperone. Has ATPase activity.</text>
</comment>
<dbReference type="FunFam" id="3.30.565.10:FF:000009">
    <property type="entry name" value="Molecular chaperone HtpG"/>
    <property type="match status" value="1"/>
</dbReference>
<dbReference type="FunFam" id="3.30.230.80:FF:000002">
    <property type="entry name" value="Molecular chaperone HtpG"/>
    <property type="match status" value="1"/>
</dbReference>
<feature type="binding site" evidence="11">
    <location>
        <position position="41"/>
    </location>
    <ligand>
        <name>ATP</name>
        <dbReference type="ChEBI" id="CHEBI:30616"/>
    </ligand>
</feature>
<dbReference type="GO" id="GO:0051082">
    <property type="term" value="F:unfolded protein binding"/>
    <property type="evidence" value="ECO:0007669"/>
    <property type="project" value="UniProtKB-UniRule"/>
</dbReference>
<dbReference type="HAMAP" id="MF_00505">
    <property type="entry name" value="HSP90"/>
    <property type="match status" value="1"/>
</dbReference>
<keyword evidence="7 10" id="KW-0143">Chaperone</keyword>
<feature type="binding site" evidence="11">
    <location>
        <position position="96"/>
    </location>
    <ligand>
        <name>ATP</name>
        <dbReference type="ChEBI" id="CHEBI:30616"/>
    </ligand>
</feature>
<feature type="binding site" evidence="11">
    <location>
        <position position="37"/>
    </location>
    <ligand>
        <name>ATP</name>
        <dbReference type="ChEBI" id="CHEBI:30616"/>
    </ligand>
</feature>
<evidence type="ECO:0000256" key="3">
    <source>
        <dbReference type="ARBA" id="ARBA00022490"/>
    </source>
</evidence>
<dbReference type="AlphaFoldDB" id="A0A4R2KXM1"/>
<dbReference type="Pfam" id="PF13589">
    <property type="entry name" value="HATPase_c_3"/>
    <property type="match status" value="1"/>
</dbReference>
<evidence type="ECO:0000256" key="4">
    <source>
        <dbReference type="ARBA" id="ARBA00022741"/>
    </source>
</evidence>
<feature type="binding site" evidence="11">
    <location>
        <position position="102"/>
    </location>
    <ligand>
        <name>ATP</name>
        <dbReference type="ChEBI" id="CHEBI:30616"/>
    </ligand>
</feature>
<dbReference type="Pfam" id="PF00183">
    <property type="entry name" value="HSP90"/>
    <property type="match status" value="1"/>
</dbReference>
<sequence>MTADVKKETLGFQTEAKQLLHLMIHSLYSNREIFLRELISNASDAIDKLRFAALADDKILEGQSDYQIRVEVDKEAATVTITDNGIGMNREEVIDNLGTIAKSGTAAFLASLTGDQKKDSQLIGQFGVGFYSAFIVAERVEVHTRKAGEPKEAGVLWESQGESEFSIGELPRDERGTSIRLFLKSDCTEFADDWRVRSVIKKYSDHISVPVLMLKQEAPGEHDESDDEAKPEAPTWETVNEATALWTRSRSDISDDEYKAFYQHVSHDFDEPLTWSHNRVEGKLEYTSLLYVPGRAPFDLWNRDASKGLKLYVQRTFIMDEAEQFLPLYLRFIRGVVDSNDLPLNVSREILQQHPSVDSMRSALTKRALDMLAKLAKSDADKYATFWREFGQVLKEGPAEDFANKEKIARLLRFATTHMDSETQDQSLDDYLGRLQEGQDKIYYVVAENFNTARRSPHLEVFRKRGIEVLLLSDRVDDWLMSHLQEFEGKKFQDVARGELDMEDASEEEKAEREKLQEESQALVERMKQSLSDEVADVRATARLTDSPACLVVGEFDMGAQMRRIMEAAGQPVPESKPTLEINPGHPLISLLDREQDEERFADLAHVVFEQALLAEGGQLKDPAAYVERLNKLLLKMSAAG</sequence>